<keyword evidence="4" id="KW-0326">Glycosidase</keyword>
<keyword evidence="4" id="KW-0378">Hydrolase</keyword>
<dbReference type="PANTHER" id="PTHR10963">
    <property type="entry name" value="GLYCOSYL HYDROLASE-RELATED"/>
    <property type="match status" value="1"/>
</dbReference>
<dbReference type="InterPro" id="IPR000757">
    <property type="entry name" value="Beta-glucanase-like"/>
</dbReference>
<dbReference type="InterPro" id="IPR050546">
    <property type="entry name" value="Glycosyl_Hydrlase_16"/>
</dbReference>
<dbReference type="Proteomes" id="UP001060104">
    <property type="component" value="Chromosome"/>
</dbReference>
<dbReference type="Pfam" id="PF00722">
    <property type="entry name" value="Glyco_hydro_16"/>
    <property type="match status" value="1"/>
</dbReference>
<dbReference type="PROSITE" id="PS51762">
    <property type="entry name" value="GH16_2"/>
    <property type="match status" value="1"/>
</dbReference>
<evidence type="ECO:0000313" key="6">
    <source>
        <dbReference type="EMBL" id="UVQ75365.1"/>
    </source>
</evidence>
<organism evidence="4 8">
    <name type="scientific">Bacteroides faecis</name>
    <dbReference type="NCBI Taxonomy" id="674529"/>
    <lineage>
        <taxon>Bacteria</taxon>
        <taxon>Pseudomonadati</taxon>
        <taxon>Bacteroidota</taxon>
        <taxon>Bacteroidia</taxon>
        <taxon>Bacteroidales</taxon>
        <taxon>Bacteroidaceae</taxon>
        <taxon>Bacteroides</taxon>
    </lineage>
</organism>
<evidence type="ECO:0000256" key="1">
    <source>
        <dbReference type="ARBA" id="ARBA00006865"/>
    </source>
</evidence>
<dbReference type="EC" id="3.2.1.73" evidence="4"/>
<name>A0A174V9Q0_9BACE</name>
<dbReference type="EMBL" id="CACRSZ010000029">
    <property type="protein sequence ID" value="VYS94797.1"/>
    <property type="molecule type" value="Genomic_DNA"/>
</dbReference>
<evidence type="ECO:0000313" key="7">
    <source>
        <dbReference type="EMBL" id="VYS94797.1"/>
    </source>
</evidence>
<dbReference type="Proteomes" id="UP001204548">
    <property type="component" value="Unassembled WGS sequence"/>
</dbReference>
<proteinExistence type="inferred from homology"/>
<evidence type="ECO:0000313" key="5">
    <source>
        <dbReference type="EMBL" id="MCS2791007.1"/>
    </source>
</evidence>
<comment type="similarity">
    <text evidence="1">Belongs to the glycosyl hydrolase 16 family.</text>
</comment>
<evidence type="ECO:0000313" key="8">
    <source>
        <dbReference type="Proteomes" id="UP000095606"/>
    </source>
</evidence>
<dbReference type="GeneID" id="69587704"/>
<dbReference type="PROSITE" id="PS51257">
    <property type="entry name" value="PROKAR_LIPOPROTEIN"/>
    <property type="match status" value="1"/>
</dbReference>
<dbReference type="PANTHER" id="PTHR10963:SF55">
    <property type="entry name" value="GLYCOSIDE HYDROLASE FAMILY 16 PROTEIN"/>
    <property type="match status" value="1"/>
</dbReference>
<sequence>MMKRKILLILNMAIIGFSTAACSDDETNYITPEKKYPLTAFAVAINNVSANTTSYYHGKIDQTTHRVEIGTIEDANTITGVDYTLMSDGATISPDPATFVHNWKKEQTVTVTTEDNQTTTYTIVLTKFDDTMKDVLFMDEFDVDGNPDPTKWVLCQKAGSDWNDEMSESYDQAYVKDGRLILKAEKIGDEYKAGGIETQGKFDFTFGRVEVKAKITSYPNGAFPAIWMMPKKYIYDGWPNCGEIDIMEHVKQESVIHHTIHTHYTYDLNIKDPSNTAQVTCNYQDWNIYALEWSEDKLTFFVNGQETFSYSNLKLENEAEMKQWPFTKDSSFYLILNMGLGGDREGSWAGPIDDANLPAIMEIDWVKITKLDK</sequence>
<keyword evidence="2" id="KW-0732">Signal</keyword>
<keyword evidence="9" id="KW-1185">Reference proteome</keyword>
<dbReference type="EMBL" id="CZAE01000037">
    <property type="protein sequence ID" value="CUQ28828.1"/>
    <property type="molecule type" value="Genomic_DNA"/>
</dbReference>
<dbReference type="Proteomes" id="UP000095606">
    <property type="component" value="Unassembled WGS sequence"/>
</dbReference>
<reference evidence="5" key="3">
    <citation type="submission" date="2022-08" db="EMBL/GenBank/DDBJ databases">
        <title>Genome Sequencing of Bacteroides fragilis Group Isolates with Nanopore Technology.</title>
        <authorList>
            <person name="Tisza M.J."/>
            <person name="Smith D."/>
            <person name="Dekker J.P."/>
        </authorList>
    </citation>
    <scope>NUCLEOTIDE SEQUENCE</scope>
    <source>
        <strain evidence="5">BFG-351</strain>
        <strain evidence="6">BFG-527</strain>
    </source>
</reference>
<dbReference type="InterPro" id="IPR032511">
    <property type="entry name" value="DUF4971"/>
</dbReference>
<dbReference type="Pfam" id="PF16341">
    <property type="entry name" value="DUF4971"/>
    <property type="match status" value="1"/>
</dbReference>
<dbReference type="EMBL" id="CP103141">
    <property type="protein sequence ID" value="UVQ75365.1"/>
    <property type="molecule type" value="Genomic_DNA"/>
</dbReference>
<feature type="signal peptide" evidence="2">
    <location>
        <begin position="1"/>
        <end position="20"/>
    </location>
</feature>
<dbReference type="GO" id="GO:0005975">
    <property type="term" value="P:carbohydrate metabolic process"/>
    <property type="evidence" value="ECO:0007669"/>
    <property type="project" value="InterPro"/>
</dbReference>
<accession>A0A174V9Q0</accession>
<accession>A0A6N2SMU4</accession>
<dbReference type="CDD" id="cd08023">
    <property type="entry name" value="GH16_laminarinase_like"/>
    <property type="match status" value="1"/>
</dbReference>
<reference evidence="4 8" key="1">
    <citation type="submission" date="2015-09" db="EMBL/GenBank/DDBJ databases">
        <authorList>
            <consortium name="Pathogen Informatics"/>
        </authorList>
    </citation>
    <scope>NUCLEOTIDE SEQUENCE [LARGE SCALE GENOMIC DNA]</scope>
    <source>
        <strain evidence="4 8">2789STDY5834846</strain>
    </source>
</reference>
<dbReference type="RefSeq" id="WP_010535649.1">
    <property type="nucleotide sequence ID" value="NZ_CABMFH010000046.1"/>
</dbReference>
<evidence type="ECO:0000313" key="4">
    <source>
        <dbReference type="EMBL" id="CUQ28828.1"/>
    </source>
</evidence>
<dbReference type="GO" id="GO:0042972">
    <property type="term" value="F:licheninase activity"/>
    <property type="evidence" value="ECO:0007669"/>
    <property type="project" value="UniProtKB-EC"/>
</dbReference>
<dbReference type="EMBL" id="JANUTS010000001">
    <property type="protein sequence ID" value="MCS2791007.1"/>
    <property type="molecule type" value="Genomic_DNA"/>
</dbReference>
<evidence type="ECO:0000259" key="3">
    <source>
        <dbReference type="PROSITE" id="PS51762"/>
    </source>
</evidence>
<dbReference type="SUPFAM" id="SSF49899">
    <property type="entry name" value="Concanavalin A-like lectins/glucanases"/>
    <property type="match status" value="1"/>
</dbReference>
<evidence type="ECO:0000256" key="2">
    <source>
        <dbReference type="SAM" id="SignalP"/>
    </source>
</evidence>
<feature type="domain" description="GH16" evidence="3">
    <location>
        <begin position="112"/>
        <end position="373"/>
    </location>
</feature>
<dbReference type="AlphaFoldDB" id="A0A174V9Q0"/>
<protein>
    <submittedName>
        <fullName evidence="4">Beta-glucanase</fullName>
        <ecNumber evidence="4">3.2.1.73</ecNumber>
    </submittedName>
    <submittedName>
        <fullName evidence="5">DUF4971 domain-containing protein</fullName>
    </submittedName>
</protein>
<reference evidence="7" key="2">
    <citation type="submission" date="2019-11" db="EMBL/GenBank/DDBJ databases">
        <authorList>
            <person name="Feng L."/>
        </authorList>
    </citation>
    <scope>NUCLEOTIDE SEQUENCE</scope>
    <source>
        <strain evidence="7">BfaecisLFYP10</strain>
    </source>
</reference>
<dbReference type="InterPro" id="IPR013320">
    <property type="entry name" value="ConA-like_dom_sf"/>
</dbReference>
<evidence type="ECO:0000313" key="9">
    <source>
        <dbReference type="Proteomes" id="UP001060104"/>
    </source>
</evidence>
<dbReference type="Gene3D" id="2.60.120.200">
    <property type="match status" value="1"/>
</dbReference>
<gene>
    <name evidence="4" type="primary">bglA_4</name>
    <name evidence="7" type="synonym">bglA_1</name>
    <name evidence="7" type="ORF">BFLFYP10_00260</name>
    <name evidence="4" type="ORF">ERS852461_04851</name>
    <name evidence="5" type="ORF">NXW97_03090</name>
    <name evidence="6" type="ORF">NXY30_02815</name>
</gene>
<feature type="chain" id="PRO_5044550077" evidence="2">
    <location>
        <begin position="21"/>
        <end position="373"/>
    </location>
</feature>